<keyword evidence="2" id="KW-1185">Reference proteome</keyword>
<comment type="caution">
    <text evidence="1">The sequence shown here is derived from an EMBL/GenBank/DDBJ whole genome shotgun (WGS) entry which is preliminary data.</text>
</comment>
<dbReference type="RefSeq" id="WP_282840132.1">
    <property type="nucleotide sequence ID" value="NZ_JASCXW010000045.1"/>
</dbReference>
<dbReference type="Proteomes" id="UP001431532">
    <property type="component" value="Unassembled WGS sequence"/>
</dbReference>
<proteinExistence type="predicted"/>
<dbReference type="EMBL" id="JASCXW010000045">
    <property type="protein sequence ID" value="MDI6453684.1"/>
    <property type="molecule type" value="Genomic_DNA"/>
</dbReference>
<organism evidence="1 2">
    <name type="scientific">Peloplasma aerotolerans</name>
    <dbReference type="NCBI Taxonomy" id="3044389"/>
    <lineage>
        <taxon>Bacteria</taxon>
        <taxon>Bacillati</taxon>
        <taxon>Mycoplasmatota</taxon>
        <taxon>Mollicutes</taxon>
        <taxon>Acholeplasmatales</taxon>
        <taxon>Acholeplasmataceae</taxon>
        <taxon>Peloplasma</taxon>
    </lineage>
</organism>
<sequence>MENKREKFIRVAENRTNKILHLIDLLGNCANKRVYDYSEEDARKIFSEIERHLSITRSKFKQNSGKSKFKLQ</sequence>
<name>A0AAW6UDG6_9MOLU</name>
<gene>
    <name evidence="1" type="ORF">QJ521_08915</name>
</gene>
<evidence type="ECO:0000313" key="2">
    <source>
        <dbReference type="Proteomes" id="UP001431532"/>
    </source>
</evidence>
<evidence type="ECO:0000313" key="1">
    <source>
        <dbReference type="EMBL" id="MDI6453684.1"/>
    </source>
</evidence>
<reference evidence="1" key="1">
    <citation type="submission" date="2023-05" db="EMBL/GenBank/DDBJ databases">
        <title>Mariniplasma microaerophilum sp. nov., a novel anaerobic mollicute isolated from terrestrial mud volcano, Taman Peninsula, Russia.</title>
        <authorList>
            <person name="Khomyakova M.A."/>
            <person name="Merkel A.Y."/>
            <person name="Slobodkin A.I."/>
        </authorList>
    </citation>
    <scope>NUCLEOTIDE SEQUENCE</scope>
    <source>
        <strain evidence="1">M4Ah</strain>
    </source>
</reference>
<protein>
    <submittedName>
        <fullName evidence="1">Uncharacterized protein</fullName>
    </submittedName>
</protein>
<dbReference type="AlphaFoldDB" id="A0AAW6UDG6"/>
<accession>A0AAW6UDG6</accession>